<evidence type="ECO:0000256" key="7">
    <source>
        <dbReference type="SAM" id="Coils"/>
    </source>
</evidence>
<dbReference type="STRING" id="65357.A0A024G878"/>
<evidence type="ECO:0000256" key="4">
    <source>
        <dbReference type="ARBA" id="ARBA00023034"/>
    </source>
</evidence>
<evidence type="ECO:0000313" key="10">
    <source>
        <dbReference type="EMBL" id="CCI42522.1"/>
    </source>
</evidence>
<protein>
    <recommendedName>
        <fullName evidence="12">Golgin-84</fullName>
    </recommendedName>
</protein>
<dbReference type="GO" id="GO:0031985">
    <property type="term" value="C:Golgi cisterna"/>
    <property type="evidence" value="ECO:0007669"/>
    <property type="project" value="TreeGrafter"/>
</dbReference>
<dbReference type="GO" id="GO:0007030">
    <property type="term" value="P:Golgi organization"/>
    <property type="evidence" value="ECO:0007669"/>
    <property type="project" value="InterPro"/>
</dbReference>
<feature type="coiled-coil region" evidence="7">
    <location>
        <begin position="137"/>
        <end position="299"/>
    </location>
</feature>
<evidence type="ECO:0000256" key="6">
    <source>
        <dbReference type="ARBA" id="ARBA00023136"/>
    </source>
</evidence>
<comment type="subcellular location">
    <subcellularLocation>
        <location evidence="1">Golgi apparatus membrane</location>
        <topology evidence="1">Single-pass membrane protein</topology>
    </subcellularLocation>
</comment>
<dbReference type="PANTHER" id="PTHR13815:SF7">
    <property type="entry name" value="GOLGIN SUBFAMILY A MEMBER 5"/>
    <property type="match status" value="1"/>
</dbReference>
<dbReference type="InParanoid" id="A0A024G878"/>
<proteinExistence type="predicted"/>
<keyword evidence="5 7" id="KW-0175">Coiled coil</keyword>
<sequence length="586" mass="66878">MNWVSSTLQLAEDLLESVDQQAAITLLKDAEADKVDANAQQLTAVESDIAGSRIERASSGTEDDEWREFDKDEASVLMEETNDKKTASESLSRKNTTDLTADKRRLLGDSQCDFEQTRLRKDISNLKQECSRRDKLLRSTQQNAKSLEKELEELEKECAKKLKQLQLELSKTRTKHKSEKEQLKELLATKDAVARSLRAELDQALCTVDKHHSELLQLRQQLQEAHKANESVTTKALSTSDESEQLIASLKNEVQETLSSMNTLKREFAESKVAMYASQLQLENTNEELAAEVARLQRERLGDKICLTKSQSFSIGHSDGNDIGTENFGDVVAIKKALHDELRRNEMHQQEIASLNTMIAKCKSETEKMKANASHQQDVFQQEIRQLQDKIRHLVNSQQEKNQLVNHTIDPASDSRIQTLTNRILDKQETIDSLRSKLITLQARLTDAQYREQLAEEKLDRNKQNESAEDIETGGHRQSRFAPKRSSWYVDKYAPGQNHLAQALLISSPAMRRYKPLVSVLNAMDQCFLFFGRRFLRHPFTRIGMMAYFILLHVWVFVILSFHTNHLNEELQAESRLKAVAGTDAT</sequence>
<name>A0A024G878_9STRA</name>
<dbReference type="EMBL" id="CAIX01000035">
    <property type="protein sequence ID" value="CCI42522.1"/>
    <property type="molecule type" value="Genomic_DNA"/>
</dbReference>
<accession>A0A024G878</accession>
<gene>
    <name evidence="10" type="ORF">BN9_033060</name>
</gene>
<dbReference type="GO" id="GO:0000139">
    <property type="term" value="C:Golgi membrane"/>
    <property type="evidence" value="ECO:0007669"/>
    <property type="project" value="UniProtKB-SubCell"/>
</dbReference>
<reference evidence="10 11" key="1">
    <citation type="submission" date="2012-05" db="EMBL/GenBank/DDBJ databases">
        <title>Recombination and specialization in a pathogen metapopulation.</title>
        <authorList>
            <person name="Gardiner A."/>
            <person name="Kemen E."/>
            <person name="Schultz-Larsen T."/>
            <person name="MacLean D."/>
            <person name="Van Oosterhout C."/>
            <person name="Jones J.D.G."/>
        </authorList>
    </citation>
    <scope>NUCLEOTIDE SEQUENCE [LARGE SCALE GENOMIC DNA]</scope>
    <source>
        <strain evidence="10 11">Ac Nc2</strain>
    </source>
</reference>
<evidence type="ECO:0000256" key="5">
    <source>
        <dbReference type="ARBA" id="ARBA00023054"/>
    </source>
</evidence>
<dbReference type="PANTHER" id="PTHR13815">
    <property type="entry name" value="GOLGIN-84"/>
    <property type="match status" value="1"/>
</dbReference>
<evidence type="ECO:0008006" key="12">
    <source>
        <dbReference type="Google" id="ProtNLM"/>
    </source>
</evidence>
<evidence type="ECO:0000256" key="2">
    <source>
        <dbReference type="ARBA" id="ARBA00022692"/>
    </source>
</evidence>
<dbReference type="AlphaFoldDB" id="A0A024G878"/>
<keyword evidence="2 9" id="KW-0812">Transmembrane</keyword>
<organism evidence="10 11">
    <name type="scientific">Albugo candida</name>
    <dbReference type="NCBI Taxonomy" id="65357"/>
    <lineage>
        <taxon>Eukaryota</taxon>
        <taxon>Sar</taxon>
        <taxon>Stramenopiles</taxon>
        <taxon>Oomycota</taxon>
        <taxon>Peronosporomycetes</taxon>
        <taxon>Albuginales</taxon>
        <taxon>Albuginaceae</taxon>
        <taxon>Albugo</taxon>
    </lineage>
</organism>
<dbReference type="GO" id="GO:0000301">
    <property type="term" value="P:retrograde transport, vesicle recycling within Golgi"/>
    <property type="evidence" value="ECO:0007669"/>
    <property type="project" value="TreeGrafter"/>
</dbReference>
<dbReference type="InterPro" id="IPR019177">
    <property type="entry name" value="Golgin_subfamily_A_member_5"/>
</dbReference>
<evidence type="ECO:0000256" key="8">
    <source>
        <dbReference type="SAM" id="MobiDB-lite"/>
    </source>
</evidence>
<keyword evidence="11" id="KW-1185">Reference proteome</keyword>
<feature type="coiled-coil region" evidence="7">
    <location>
        <begin position="345"/>
        <end position="390"/>
    </location>
</feature>
<keyword evidence="4" id="KW-0333">Golgi apparatus</keyword>
<feature type="compositionally biased region" description="Basic and acidic residues" evidence="8">
    <location>
        <begin position="456"/>
        <end position="466"/>
    </location>
</feature>
<keyword evidence="3 9" id="KW-1133">Transmembrane helix</keyword>
<comment type="caution">
    <text evidence="10">The sequence shown here is derived from an EMBL/GenBank/DDBJ whole genome shotgun (WGS) entry which is preliminary data.</text>
</comment>
<feature type="region of interest" description="Disordered" evidence="8">
    <location>
        <begin position="456"/>
        <end position="480"/>
    </location>
</feature>
<dbReference type="Proteomes" id="UP000053237">
    <property type="component" value="Unassembled WGS sequence"/>
</dbReference>
<evidence type="ECO:0000256" key="3">
    <source>
        <dbReference type="ARBA" id="ARBA00022989"/>
    </source>
</evidence>
<dbReference type="OrthoDB" id="248903at2759"/>
<keyword evidence="6 9" id="KW-0472">Membrane</keyword>
<evidence type="ECO:0000256" key="1">
    <source>
        <dbReference type="ARBA" id="ARBA00004194"/>
    </source>
</evidence>
<evidence type="ECO:0000256" key="9">
    <source>
        <dbReference type="SAM" id="Phobius"/>
    </source>
</evidence>
<evidence type="ECO:0000313" key="11">
    <source>
        <dbReference type="Proteomes" id="UP000053237"/>
    </source>
</evidence>
<feature type="transmembrane region" description="Helical" evidence="9">
    <location>
        <begin position="543"/>
        <end position="562"/>
    </location>
</feature>